<feature type="compositionally biased region" description="Low complexity" evidence="3">
    <location>
        <begin position="132"/>
        <end position="145"/>
    </location>
</feature>
<keyword evidence="6" id="KW-1185">Reference proteome</keyword>
<feature type="compositionally biased region" description="Polar residues" evidence="3">
    <location>
        <begin position="403"/>
        <end position="417"/>
    </location>
</feature>
<dbReference type="InterPro" id="IPR004827">
    <property type="entry name" value="bZIP"/>
</dbReference>
<feature type="region of interest" description="Disordered" evidence="3">
    <location>
        <begin position="398"/>
        <end position="417"/>
    </location>
</feature>
<name>A0AAI8W1R4_9PEZI</name>
<comment type="caution">
    <text evidence="5">The sequence shown here is derived from an EMBL/GenBank/DDBJ whole genome shotgun (WGS) entry which is preliminary data.</text>
</comment>
<dbReference type="PROSITE" id="PS00036">
    <property type="entry name" value="BZIP_BASIC"/>
    <property type="match status" value="1"/>
</dbReference>
<keyword evidence="2" id="KW-0539">Nucleus</keyword>
<dbReference type="InterPro" id="IPR046347">
    <property type="entry name" value="bZIP_sf"/>
</dbReference>
<dbReference type="EMBL" id="CAVMBE010000002">
    <property type="protein sequence ID" value="CAK3792995.1"/>
    <property type="molecule type" value="Genomic_DNA"/>
</dbReference>
<evidence type="ECO:0000256" key="3">
    <source>
        <dbReference type="SAM" id="MobiDB-lite"/>
    </source>
</evidence>
<dbReference type="GO" id="GO:0001228">
    <property type="term" value="F:DNA-binding transcription activator activity, RNA polymerase II-specific"/>
    <property type="evidence" value="ECO:0007669"/>
    <property type="project" value="TreeGrafter"/>
</dbReference>
<gene>
    <name evidence="5" type="ORF">LECACI_7A000734</name>
</gene>
<feature type="region of interest" description="Disordered" evidence="3">
    <location>
        <begin position="118"/>
        <end position="145"/>
    </location>
</feature>
<feature type="compositionally biased region" description="Basic and acidic residues" evidence="3">
    <location>
        <begin position="44"/>
        <end position="60"/>
    </location>
</feature>
<dbReference type="GO" id="GO:0090575">
    <property type="term" value="C:RNA polymerase II transcription regulator complex"/>
    <property type="evidence" value="ECO:0007669"/>
    <property type="project" value="TreeGrafter"/>
</dbReference>
<organism evidence="5 6">
    <name type="scientific">Lecanosticta acicola</name>
    <dbReference type="NCBI Taxonomy" id="111012"/>
    <lineage>
        <taxon>Eukaryota</taxon>
        <taxon>Fungi</taxon>
        <taxon>Dikarya</taxon>
        <taxon>Ascomycota</taxon>
        <taxon>Pezizomycotina</taxon>
        <taxon>Dothideomycetes</taxon>
        <taxon>Dothideomycetidae</taxon>
        <taxon>Mycosphaerellales</taxon>
        <taxon>Mycosphaerellaceae</taxon>
        <taxon>Lecanosticta</taxon>
    </lineage>
</organism>
<sequence length="417" mass="45955">MSSLNIQRPLAPETSASGSSHADSDFRPTVPLTQLPQRKKKPGPKRDSKPAPSEKLERNRQAQRTHRERKEKYTKELELEVLRLKELFAGAARERDNAFSTRDQALQEAERLRQENQHLQTENQRMKEVIQSSSSSTDSGDDGMSVTCDATRNNSFSTTDGYPGMTAPVALQPGVTGILNLAASDGAALDGGRCSAKTEMVPLVKQESPASSSQLQLMTELQPVSINYDDLGLDFILSLERPCMGHIQFLHVRAHNVQTAPDGSVAGRPLEVPDDGENQNISGHSLMATSIPFSHIMANPNARYPTQFPTDLKREDLLKLLDLSSQLEINEIELPPVKAWIKIMRDGRLGLFSVNDFAVLKQKLLQKVHCYRFGAVIEEQDIDEALSQVLEYKTTGTLPPAPSTSCAIPTTSPLPAH</sequence>
<dbReference type="GO" id="GO:0000976">
    <property type="term" value="F:transcription cis-regulatory region binding"/>
    <property type="evidence" value="ECO:0007669"/>
    <property type="project" value="InterPro"/>
</dbReference>
<feature type="domain" description="BZIP" evidence="4">
    <location>
        <begin position="55"/>
        <end position="69"/>
    </location>
</feature>
<dbReference type="PANTHER" id="PTHR40621:SF6">
    <property type="entry name" value="AP-1-LIKE TRANSCRIPTION FACTOR YAP1-RELATED"/>
    <property type="match status" value="1"/>
</dbReference>
<dbReference type="Proteomes" id="UP001296104">
    <property type="component" value="Unassembled WGS sequence"/>
</dbReference>
<dbReference type="PANTHER" id="PTHR40621">
    <property type="entry name" value="TRANSCRIPTION FACTOR KAPC-RELATED"/>
    <property type="match status" value="1"/>
</dbReference>
<protein>
    <recommendedName>
        <fullName evidence="4">BZIP domain-containing protein</fullName>
    </recommendedName>
</protein>
<evidence type="ECO:0000256" key="1">
    <source>
        <dbReference type="ARBA" id="ARBA00004123"/>
    </source>
</evidence>
<comment type="subcellular location">
    <subcellularLocation>
        <location evidence="1">Nucleus</location>
    </subcellularLocation>
</comment>
<evidence type="ECO:0000313" key="6">
    <source>
        <dbReference type="Proteomes" id="UP001296104"/>
    </source>
</evidence>
<feature type="region of interest" description="Disordered" evidence="3">
    <location>
        <begin position="1"/>
        <end position="72"/>
    </location>
</feature>
<dbReference type="Gene3D" id="1.20.5.170">
    <property type="match status" value="1"/>
</dbReference>
<dbReference type="AlphaFoldDB" id="A0AAI8W1R4"/>
<dbReference type="InterPro" id="IPR050936">
    <property type="entry name" value="AP-1-like"/>
</dbReference>
<evidence type="ECO:0000256" key="2">
    <source>
        <dbReference type="ARBA" id="ARBA00023242"/>
    </source>
</evidence>
<dbReference type="CDD" id="cd14688">
    <property type="entry name" value="bZIP_YAP"/>
    <property type="match status" value="1"/>
</dbReference>
<evidence type="ECO:0000259" key="4">
    <source>
        <dbReference type="PROSITE" id="PS00036"/>
    </source>
</evidence>
<accession>A0AAI8W1R4</accession>
<dbReference type="SUPFAM" id="SSF57959">
    <property type="entry name" value="Leucine zipper domain"/>
    <property type="match status" value="1"/>
</dbReference>
<reference evidence="5" key="1">
    <citation type="submission" date="2023-11" db="EMBL/GenBank/DDBJ databases">
        <authorList>
            <person name="Alioto T."/>
            <person name="Alioto T."/>
            <person name="Gomez Garrido J."/>
        </authorList>
    </citation>
    <scope>NUCLEOTIDE SEQUENCE</scope>
</reference>
<evidence type="ECO:0000313" key="5">
    <source>
        <dbReference type="EMBL" id="CAK3792995.1"/>
    </source>
</evidence>
<proteinExistence type="predicted"/>